<accession>A0A9D3SVY7</accession>
<evidence type="ECO:0000313" key="10">
    <source>
        <dbReference type="Proteomes" id="UP001046870"/>
    </source>
</evidence>
<evidence type="ECO:0000256" key="4">
    <source>
        <dbReference type="ARBA" id="ARBA00020550"/>
    </source>
</evidence>
<comment type="subcellular location">
    <subcellularLocation>
        <location evidence="2">Membrane</location>
    </subcellularLocation>
</comment>
<dbReference type="OrthoDB" id="21458at2759"/>
<evidence type="ECO:0000256" key="8">
    <source>
        <dbReference type="SAM" id="Phobius"/>
    </source>
</evidence>
<comment type="similarity">
    <text evidence="3">Belongs to the ODR-4 family.</text>
</comment>
<dbReference type="GO" id="GO:0008104">
    <property type="term" value="P:intracellular protein localization"/>
    <property type="evidence" value="ECO:0007669"/>
    <property type="project" value="TreeGrafter"/>
</dbReference>
<dbReference type="PANTHER" id="PTHR33966">
    <property type="entry name" value="PROTEIN ODR-4 HOMOLOG"/>
    <property type="match status" value="1"/>
</dbReference>
<keyword evidence="10" id="KW-1185">Reference proteome</keyword>
<evidence type="ECO:0000256" key="2">
    <source>
        <dbReference type="ARBA" id="ARBA00004370"/>
    </source>
</evidence>
<name>A0A9D3SVY7_MEGAT</name>
<dbReference type="GO" id="GO:0016020">
    <property type="term" value="C:membrane"/>
    <property type="evidence" value="ECO:0007669"/>
    <property type="project" value="UniProtKB-SubCell"/>
</dbReference>
<dbReference type="Pfam" id="PF14778">
    <property type="entry name" value="ODR4-like"/>
    <property type="match status" value="1"/>
</dbReference>
<dbReference type="GO" id="GO:0012505">
    <property type="term" value="C:endomembrane system"/>
    <property type="evidence" value="ECO:0007669"/>
    <property type="project" value="TreeGrafter"/>
</dbReference>
<sequence length="480" mass="52798">MSGCSMTTSSSDGKRTTQCTTEPFKVRMGRSYIVDELVEKYLVNLKAIDASYITGLLIGQFSPQKDFVVLAARTPPKEKEAEGSSSNGGRTVSSLDDIDVQWVSEHAKQVSHMLPGGLAVLGVFLVHPPELSKEAQNSLRRLIFAVDKRLSKGRLWKLTEDDVPERVMLQMCSKSRKAICRTFDVQDPKSSAKPADWKYQTGVSASWQVLQCSADLDVLFPMAETSSSNLDKCTKDGLQRWANQIETSICLINGKRLPDHFDVTAGQKKNSKMAQSKLQAQILIPTKAGLKADQRSTASVQACKGFLTVKGVMHCRAYIHSNKPRACQAVEAIKRDLMNTVSCRTEMLFEDLFMKEGSSDRGGVSGQQPLPQRVFAPVPGTGFCVCDYMFPDESLVDVSERFKEMLDCDILEETIDTTQEAAPKQSNIVDYSEECTDNITSEIPTEAPENQRSLQTYVGVAVATGVALLATAASLLYLSD</sequence>
<keyword evidence="6 8" id="KW-1133">Transmembrane helix</keyword>
<comment type="function">
    <text evidence="1">May play a role in the trafficking of a subset of G-protein coupled receptors.</text>
</comment>
<evidence type="ECO:0000256" key="7">
    <source>
        <dbReference type="ARBA" id="ARBA00023136"/>
    </source>
</evidence>
<evidence type="ECO:0000256" key="1">
    <source>
        <dbReference type="ARBA" id="ARBA00003891"/>
    </source>
</evidence>
<organism evidence="9 10">
    <name type="scientific">Megalops atlanticus</name>
    <name type="common">Tarpon</name>
    <name type="synonym">Clupea gigantea</name>
    <dbReference type="NCBI Taxonomy" id="7932"/>
    <lineage>
        <taxon>Eukaryota</taxon>
        <taxon>Metazoa</taxon>
        <taxon>Chordata</taxon>
        <taxon>Craniata</taxon>
        <taxon>Vertebrata</taxon>
        <taxon>Euteleostomi</taxon>
        <taxon>Actinopterygii</taxon>
        <taxon>Neopterygii</taxon>
        <taxon>Teleostei</taxon>
        <taxon>Elopiformes</taxon>
        <taxon>Megalopidae</taxon>
        <taxon>Megalops</taxon>
    </lineage>
</organism>
<evidence type="ECO:0000313" key="9">
    <source>
        <dbReference type="EMBL" id="KAG7457183.1"/>
    </source>
</evidence>
<evidence type="ECO:0000256" key="6">
    <source>
        <dbReference type="ARBA" id="ARBA00022989"/>
    </source>
</evidence>
<evidence type="ECO:0000256" key="3">
    <source>
        <dbReference type="ARBA" id="ARBA00010131"/>
    </source>
</evidence>
<dbReference type="PANTHER" id="PTHR33966:SF1">
    <property type="entry name" value="PROTEIN ODR-4 HOMOLOG"/>
    <property type="match status" value="1"/>
</dbReference>
<reference evidence="9" key="1">
    <citation type="submission" date="2021-01" db="EMBL/GenBank/DDBJ databases">
        <authorList>
            <person name="Zahm M."/>
            <person name="Roques C."/>
            <person name="Cabau C."/>
            <person name="Klopp C."/>
            <person name="Donnadieu C."/>
            <person name="Jouanno E."/>
            <person name="Lampietro C."/>
            <person name="Louis A."/>
            <person name="Herpin A."/>
            <person name="Echchiki A."/>
            <person name="Berthelot C."/>
            <person name="Parey E."/>
            <person name="Roest-Crollius H."/>
            <person name="Braasch I."/>
            <person name="Postlethwait J."/>
            <person name="Bobe J."/>
            <person name="Montfort J."/>
            <person name="Bouchez O."/>
            <person name="Begum T."/>
            <person name="Mejri S."/>
            <person name="Adams A."/>
            <person name="Chen W.-J."/>
            <person name="Guiguen Y."/>
        </authorList>
    </citation>
    <scope>NUCLEOTIDE SEQUENCE</scope>
    <source>
        <strain evidence="9">YG-15Mar2019-1</strain>
        <tissue evidence="9">Brain</tissue>
    </source>
</reference>
<proteinExistence type="inferred from homology"/>
<keyword evidence="7 8" id="KW-0472">Membrane</keyword>
<dbReference type="InterPro" id="IPR029454">
    <property type="entry name" value="ODR-4-like"/>
</dbReference>
<dbReference type="Proteomes" id="UP001046870">
    <property type="component" value="Chromosome 22"/>
</dbReference>
<comment type="caution">
    <text evidence="9">The sequence shown here is derived from an EMBL/GenBank/DDBJ whole genome shotgun (WGS) entry which is preliminary data.</text>
</comment>
<evidence type="ECO:0000256" key="5">
    <source>
        <dbReference type="ARBA" id="ARBA00022692"/>
    </source>
</evidence>
<dbReference type="AlphaFoldDB" id="A0A9D3SVY7"/>
<gene>
    <name evidence="9" type="ORF">MATL_G00243870</name>
</gene>
<dbReference type="EMBL" id="JAFDVH010000022">
    <property type="protein sequence ID" value="KAG7457183.1"/>
    <property type="molecule type" value="Genomic_DNA"/>
</dbReference>
<feature type="transmembrane region" description="Helical" evidence="8">
    <location>
        <begin position="457"/>
        <end position="478"/>
    </location>
</feature>
<protein>
    <recommendedName>
        <fullName evidence="4">Protein odr-4 homolog</fullName>
    </recommendedName>
</protein>
<keyword evidence="5 8" id="KW-0812">Transmembrane</keyword>